<dbReference type="InterPro" id="IPR010663">
    <property type="entry name" value="Znf_FPG/IleRS"/>
</dbReference>
<dbReference type="GO" id="GO:0003684">
    <property type="term" value="F:damaged DNA binding"/>
    <property type="evidence" value="ECO:0007669"/>
    <property type="project" value="InterPro"/>
</dbReference>
<protein>
    <recommendedName>
        <fullName evidence="19">DNA-(apurinic or apyrimidinic site) lyase</fullName>
    </recommendedName>
</protein>
<dbReference type="SUPFAM" id="SSF46946">
    <property type="entry name" value="S13-like H2TH domain"/>
    <property type="match status" value="1"/>
</dbReference>
<dbReference type="Pfam" id="PF06831">
    <property type="entry name" value="H2TH"/>
    <property type="match status" value="1"/>
</dbReference>
<evidence type="ECO:0000256" key="10">
    <source>
        <dbReference type="ARBA" id="ARBA00023204"/>
    </source>
</evidence>
<dbReference type="SUPFAM" id="SSF57716">
    <property type="entry name" value="Glucocorticoid receptor-like (DNA-binding domain)"/>
    <property type="match status" value="1"/>
</dbReference>
<keyword evidence="12" id="KW-0511">Multifunctional enzyme</keyword>
<dbReference type="PROSITE" id="PS51068">
    <property type="entry name" value="FPG_CAT"/>
    <property type="match status" value="1"/>
</dbReference>
<evidence type="ECO:0000256" key="14">
    <source>
        <dbReference type="PROSITE-ProRule" id="PRU00391"/>
    </source>
</evidence>
<dbReference type="SUPFAM" id="SSF81624">
    <property type="entry name" value="N-terminal domain of MutM-like DNA repair proteins"/>
    <property type="match status" value="1"/>
</dbReference>
<dbReference type="GO" id="GO:0016829">
    <property type="term" value="F:lyase activity"/>
    <property type="evidence" value="ECO:0007669"/>
    <property type="project" value="UniProtKB-KW"/>
</dbReference>
<feature type="domain" description="Formamidopyrimidine-DNA glycosylase catalytic" evidence="16">
    <location>
        <begin position="2"/>
        <end position="166"/>
    </location>
</feature>
<accession>A0A8A4TWK0</accession>
<dbReference type="Gene3D" id="1.10.8.50">
    <property type="match status" value="1"/>
</dbReference>
<evidence type="ECO:0000256" key="13">
    <source>
        <dbReference type="ARBA" id="ARBA00023295"/>
    </source>
</evidence>
<evidence type="ECO:0000256" key="6">
    <source>
        <dbReference type="ARBA" id="ARBA00022771"/>
    </source>
</evidence>
<proteinExistence type="inferred from homology"/>
<feature type="domain" description="FPG-type" evidence="15">
    <location>
        <begin position="234"/>
        <end position="268"/>
    </location>
</feature>
<dbReference type="CDD" id="cd08973">
    <property type="entry name" value="BaFpgNei_N_1"/>
    <property type="match status" value="1"/>
</dbReference>
<evidence type="ECO:0000256" key="7">
    <source>
        <dbReference type="ARBA" id="ARBA00022801"/>
    </source>
</evidence>
<dbReference type="KEGG" id="scor:J3U87_12880"/>
<dbReference type="Gene3D" id="3.20.190.10">
    <property type="entry name" value="MutM-like, N-terminal"/>
    <property type="match status" value="1"/>
</dbReference>
<keyword evidence="11" id="KW-0456">Lyase</keyword>
<evidence type="ECO:0000256" key="11">
    <source>
        <dbReference type="ARBA" id="ARBA00023239"/>
    </source>
</evidence>
<keyword evidence="9" id="KW-0238">DNA-binding</keyword>
<keyword evidence="18" id="KW-1185">Reference proteome</keyword>
<dbReference type="InterPro" id="IPR000214">
    <property type="entry name" value="Znf_DNA_glyclase/AP_lyase"/>
</dbReference>
<dbReference type="Pfam" id="PF01149">
    <property type="entry name" value="Fapy_DNA_glyco"/>
    <property type="match status" value="1"/>
</dbReference>
<dbReference type="InterPro" id="IPR015886">
    <property type="entry name" value="H2TH_FPG"/>
</dbReference>
<dbReference type="SMART" id="SM00898">
    <property type="entry name" value="Fapy_DNA_glyco"/>
    <property type="match status" value="1"/>
</dbReference>
<dbReference type="GO" id="GO:0003906">
    <property type="term" value="F:DNA-(apurinic or apyrimidinic site) endonuclease activity"/>
    <property type="evidence" value="ECO:0007669"/>
    <property type="project" value="InterPro"/>
</dbReference>
<name>A0A8A4TWK0_SULCO</name>
<evidence type="ECO:0000256" key="5">
    <source>
        <dbReference type="ARBA" id="ARBA00022763"/>
    </source>
</evidence>
<dbReference type="EMBL" id="CP071793">
    <property type="protein sequence ID" value="QTD53342.1"/>
    <property type="molecule type" value="Genomic_DNA"/>
</dbReference>
<organism evidence="17 18">
    <name type="scientific">Sulfidibacter corallicola</name>
    <dbReference type="NCBI Taxonomy" id="2818388"/>
    <lineage>
        <taxon>Bacteria</taxon>
        <taxon>Pseudomonadati</taxon>
        <taxon>Acidobacteriota</taxon>
        <taxon>Holophagae</taxon>
        <taxon>Acanthopleuribacterales</taxon>
        <taxon>Acanthopleuribacteraceae</taxon>
        <taxon>Sulfidibacter</taxon>
    </lineage>
</organism>
<keyword evidence="7" id="KW-0378">Hydrolase</keyword>
<keyword evidence="8" id="KW-0862">Zinc</keyword>
<gene>
    <name evidence="17" type="ORF">J3U87_12880</name>
</gene>
<dbReference type="Proteomes" id="UP000663929">
    <property type="component" value="Chromosome"/>
</dbReference>
<dbReference type="PANTHER" id="PTHR22993">
    <property type="entry name" value="FORMAMIDOPYRIMIDINE-DNA GLYCOSYLASE"/>
    <property type="match status" value="1"/>
</dbReference>
<keyword evidence="13" id="KW-0326">Glycosidase</keyword>
<dbReference type="PANTHER" id="PTHR22993:SF9">
    <property type="entry name" value="FORMAMIDOPYRIMIDINE-DNA GLYCOSYLASE"/>
    <property type="match status" value="1"/>
</dbReference>
<dbReference type="Pfam" id="PF06827">
    <property type="entry name" value="zf-FPG_IleRS"/>
    <property type="match status" value="1"/>
</dbReference>
<evidence type="ECO:0000313" key="17">
    <source>
        <dbReference type="EMBL" id="QTD53342.1"/>
    </source>
</evidence>
<evidence type="ECO:0008006" key="19">
    <source>
        <dbReference type="Google" id="ProtNLM"/>
    </source>
</evidence>
<evidence type="ECO:0000259" key="15">
    <source>
        <dbReference type="PROSITE" id="PS51066"/>
    </source>
</evidence>
<dbReference type="GO" id="GO:0008270">
    <property type="term" value="F:zinc ion binding"/>
    <property type="evidence" value="ECO:0007669"/>
    <property type="project" value="UniProtKB-KW"/>
</dbReference>
<evidence type="ECO:0000256" key="3">
    <source>
        <dbReference type="ARBA" id="ARBA00009409"/>
    </source>
</evidence>
<dbReference type="InterPro" id="IPR010979">
    <property type="entry name" value="Ribosomal_uS13-like_H2TH"/>
</dbReference>
<evidence type="ECO:0000256" key="2">
    <source>
        <dbReference type="ARBA" id="ARBA00001947"/>
    </source>
</evidence>
<evidence type="ECO:0000256" key="9">
    <source>
        <dbReference type="ARBA" id="ARBA00023125"/>
    </source>
</evidence>
<evidence type="ECO:0000256" key="12">
    <source>
        <dbReference type="ARBA" id="ARBA00023268"/>
    </source>
</evidence>
<keyword evidence="5" id="KW-0227">DNA damage</keyword>
<keyword evidence="4" id="KW-0479">Metal-binding</keyword>
<evidence type="ECO:0000256" key="8">
    <source>
        <dbReference type="ARBA" id="ARBA00022833"/>
    </source>
</evidence>
<keyword evidence="6 14" id="KW-0863">Zinc-finger</keyword>
<dbReference type="GO" id="GO:0034039">
    <property type="term" value="F:8-oxo-7,8-dihydroguanine DNA N-glycosylase activity"/>
    <property type="evidence" value="ECO:0007669"/>
    <property type="project" value="TreeGrafter"/>
</dbReference>
<evidence type="ECO:0000259" key="16">
    <source>
        <dbReference type="PROSITE" id="PS51068"/>
    </source>
</evidence>
<dbReference type="InterPro" id="IPR035937">
    <property type="entry name" value="FPG_N"/>
</dbReference>
<dbReference type="InterPro" id="IPR012319">
    <property type="entry name" value="FPG_cat"/>
</dbReference>
<dbReference type="RefSeq" id="WP_237383444.1">
    <property type="nucleotide sequence ID" value="NZ_CP071793.1"/>
</dbReference>
<evidence type="ECO:0000313" key="18">
    <source>
        <dbReference type="Proteomes" id="UP000663929"/>
    </source>
</evidence>
<dbReference type="GO" id="GO:0006284">
    <property type="term" value="P:base-excision repair"/>
    <property type="evidence" value="ECO:0007669"/>
    <property type="project" value="InterPro"/>
</dbReference>
<keyword evidence="10" id="KW-0234">DNA repair</keyword>
<comment type="similarity">
    <text evidence="3">Belongs to the FPG family.</text>
</comment>
<evidence type="ECO:0000256" key="4">
    <source>
        <dbReference type="ARBA" id="ARBA00022723"/>
    </source>
</evidence>
<dbReference type="PROSITE" id="PS51066">
    <property type="entry name" value="ZF_FPG_2"/>
    <property type="match status" value="1"/>
</dbReference>
<dbReference type="AlphaFoldDB" id="A0A8A4TWK0"/>
<sequence>MPELPDIVTYLDALDRYFRDQTLERIRLVSPFLLRSVEPPLDRAHGRRVLGFRNLGKRVVWELEGDLFLVFHLMIAGRFHLKKAGAKTRRKFDLAAFDFAEHSLFLTEAGTKKRASLHLIHGASALAEQDPGGLDLFQTDLAQFRTRLQAENRTLKRRLTDPRQFSGIGNAFSDEILHAARLSPFKRTQQMTDEEIARLFDICRSLLQRWTERLKTQVGKGFPEKVTAFREDFAVHGRYGQPCPDCGKPVQRIVHAENESNYCAACQTGGRMLSDRALARLLQEDWPRTLDEWEGRMAGK</sequence>
<comment type="catalytic activity">
    <reaction evidence="1">
        <text>Hydrolysis of DNA containing ring-opened 7-methylguanine residues, releasing 2,6-diamino-4-hydroxy-5-(N-methyl)formamidopyrimidine.</text>
        <dbReference type="EC" id="3.2.2.23"/>
    </reaction>
</comment>
<comment type="cofactor">
    <cofactor evidence="2">
        <name>Zn(2+)</name>
        <dbReference type="ChEBI" id="CHEBI:29105"/>
    </cofactor>
</comment>
<dbReference type="SMART" id="SM01232">
    <property type="entry name" value="H2TH"/>
    <property type="match status" value="1"/>
</dbReference>
<evidence type="ECO:0000256" key="1">
    <source>
        <dbReference type="ARBA" id="ARBA00001668"/>
    </source>
</evidence>
<reference evidence="17" key="1">
    <citation type="submission" date="2021-03" db="EMBL/GenBank/DDBJ databases">
        <title>Acanthopleuribacteraceae sp. M133.</title>
        <authorList>
            <person name="Wang G."/>
        </authorList>
    </citation>
    <scope>NUCLEOTIDE SEQUENCE</scope>
    <source>
        <strain evidence="17">M133</strain>
    </source>
</reference>